<keyword evidence="1" id="KW-1133">Transmembrane helix</keyword>
<gene>
    <name evidence="2" type="ORF">GOHSU_23_00040</name>
</gene>
<protein>
    <submittedName>
        <fullName evidence="2">Uncharacterized protein</fullName>
    </submittedName>
</protein>
<feature type="transmembrane region" description="Helical" evidence="1">
    <location>
        <begin position="31"/>
        <end position="49"/>
    </location>
</feature>
<dbReference type="EMBL" id="BANT01000023">
    <property type="protein sequence ID" value="GAC57658.1"/>
    <property type="molecule type" value="Genomic_DNA"/>
</dbReference>
<accession>L7LC95</accession>
<evidence type="ECO:0000313" key="3">
    <source>
        <dbReference type="Proteomes" id="UP000053405"/>
    </source>
</evidence>
<sequence length="50" mass="5498">MTSDRQFVTSSPNVTRHSESWPIYNVRTQCAAIAVTILVIVAAIVLILVL</sequence>
<keyword evidence="3" id="KW-1185">Reference proteome</keyword>
<organism evidence="2 3">
    <name type="scientific">Gordonia hirsuta DSM 44140 = NBRC 16056</name>
    <dbReference type="NCBI Taxonomy" id="1121927"/>
    <lineage>
        <taxon>Bacteria</taxon>
        <taxon>Bacillati</taxon>
        <taxon>Actinomycetota</taxon>
        <taxon>Actinomycetes</taxon>
        <taxon>Mycobacteriales</taxon>
        <taxon>Gordoniaceae</taxon>
        <taxon>Gordonia</taxon>
    </lineage>
</organism>
<dbReference type="Proteomes" id="UP000053405">
    <property type="component" value="Unassembled WGS sequence"/>
</dbReference>
<proteinExistence type="predicted"/>
<dbReference type="STRING" id="1121927.GOHSU_23_00040"/>
<keyword evidence="1" id="KW-0812">Transmembrane</keyword>
<evidence type="ECO:0000313" key="2">
    <source>
        <dbReference type="EMBL" id="GAC57658.1"/>
    </source>
</evidence>
<keyword evidence="1" id="KW-0472">Membrane</keyword>
<comment type="caution">
    <text evidence="2">The sequence shown here is derived from an EMBL/GenBank/DDBJ whole genome shotgun (WGS) entry which is preliminary data.</text>
</comment>
<reference evidence="2 3" key="1">
    <citation type="submission" date="2012-12" db="EMBL/GenBank/DDBJ databases">
        <title>Whole genome shotgun sequence of Gordonia hirsuta NBRC 16056.</title>
        <authorList>
            <person name="Isaki-Nakamura S."/>
            <person name="Hosoyama A."/>
            <person name="Tsuchikane K."/>
            <person name="Katsumata H."/>
            <person name="Baba S."/>
            <person name="Yamazaki S."/>
            <person name="Fujita N."/>
        </authorList>
    </citation>
    <scope>NUCLEOTIDE SEQUENCE [LARGE SCALE GENOMIC DNA]</scope>
    <source>
        <strain evidence="2 3">NBRC 16056</strain>
    </source>
</reference>
<name>L7LC95_9ACTN</name>
<dbReference type="RefSeq" id="WP_005940231.1">
    <property type="nucleotide sequence ID" value="NZ_ATVK01000012.1"/>
</dbReference>
<dbReference type="AlphaFoldDB" id="L7LC95"/>
<evidence type="ECO:0000256" key="1">
    <source>
        <dbReference type="SAM" id="Phobius"/>
    </source>
</evidence>